<gene>
    <name evidence="1" type="ORF">BpHYR1_052390</name>
</gene>
<evidence type="ECO:0000313" key="2">
    <source>
        <dbReference type="Proteomes" id="UP000276133"/>
    </source>
</evidence>
<dbReference type="AlphaFoldDB" id="A0A3M7SWH3"/>
<sequence>MKKYFKNDYLGHFSEKIKKKLSLRNAAGMKSYIKNLKLVLQNVSADTNLKALILKSKKMVKCSKTNKIAYEKKSYKNNIRKAFIFFCNKKRKSIGMEYILKPLSIPIVHLGDYFLTLK</sequence>
<comment type="caution">
    <text evidence="1">The sequence shown here is derived from an EMBL/GenBank/DDBJ whole genome shotgun (WGS) entry which is preliminary data.</text>
</comment>
<keyword evidence="2" id="KW-1185">Reference proteome</keyword>
<protein>
    <submittedName>
        <fullName evidence="1">Uncharacterized protein</fullName>
    </submittedName>
</protein>
<organism evidence="1 2">
    <name type="scientific">Brachionus plicatilis</name>
    <name type="common">Marine rotifer</name>
    <name type="synonym">Brachionus muelleri</name>
    <dbReference type="NCBI Taxonomy" id="10195"/>
    <lineage>
        <taxon>Eukaryota</taxon>
        <taxon>Metazoa</taxon>
        <taxon>Spiralia</taxon>
        <taxon>Gnathifera</taxon>
        <taxon>Rotifera</taxon>
        <taxon>Eurotatoria</taxon>
        <taxon>Monogononta</taxon>
        <taxon>Pseudotrocha</taxon>
        <taxon>Ploima</taxon>
        <taxon>Brachionidae</taxon>
        <taxon>Brachionus</taxon>
    </lineage>
</organism>
<proteinExistence type="predicted"/>
<reference evidence="1 2" key="1">
    <citation type="journal article" date="2018" name="Sci. Rep.">
        <title>Genomic signatures of local adaptation to the degree of environmental predictability in rotifers.</title>
        <authorList>
            <person name="Franch-Gras L."/>
            <person name="Hahn C."/>
            <person name="Garcia-Roger E.M."/>
            <person name="Carmona M.J."/>
            <person name="Serra M."/>
            <person name="Gomez A."/>
        </authorList>
    </citation>
    <scope>NUCLEOTIDE SEQUENCE [LARGE SCALE GENOMIC DNA]</scope>
    <source>
        <strain evidence="1">HYR1</strain>
    </source>
</reference>
<name>A0A3M7SWH3_BRAPC</name>
<dbReference type="EMBL" id="REGN01000668">
    <property type="protein sequence ID" value="RNA40154.1"/>
    <property type="molecule type" value="Genomic_DNA"/>
</dbReference>
<accession>A0A3M7SWH3</accession>
<evidence type="ECO:0000313" key="1">
    <source>
        <dbReference type="EMBL" id="RNA40154.1"/>
    </source>
</evidence>
<dbReference type="Proteomes" id="UP000276133">
    <property type="component" value="Unassembled WGS sequence"/>
</dbReference>